<dbReference type="Gene3D" id="3.90.550.10">
    <property type="entry name" value="Spore Coat Polysaccharide Biosynthesis Protein SpsA, Chain A"/>
    <property type="match status" value="1"/>
</dbReference>
<reference evidence="2 3" key="1">
    <citation type="journal article" date="2016" name="Nat. Commun.">
        <title>Thousands of microbial genomes shed light on interconnected biogeochemical processes in an aquifer system.</title>
        <authorList>
            <person name="Anantharaman K."/>
            <person name="Brown C.T."/>
            <person name="Hug L.A."/>
            <person name="Sharon I."/>
            <person name="Castelle C.J."/>
            <person name="Probst A.J."/>
            <person name="Thomas B.C."/>
            <person name="Singh A."/>
            <person name="Wilkins M.J."/>
            <person name="Karaoz U."/>
            <person name="Brodie E.L."/>
            <person name="Williams K.H."/>
            <person name="Hubbard S.S."/>
            <person name="Banfield J.F."/>
        </authorList>
    </citation>
    <scope>NUCLEOTIDE SEQUENCE [LARGE SCALE GENOMIC DNA]</scope>
</reference>
<protein>
    <recommendedName>
        <fullName evidence="1">Glycosyltransferase 2-like domain-containing protein</fullName>
    </recommendedName>
</protein>
<dbReference type="EMBL" id="MFDM01000023">
    <property type="protein sequence ID" value="OGE42621.1"/>
    <property type="molecule type" value="Genomic_DNA"/>
</dbReference>
<dbReference type="SUPFAM" id="SSF53448">
    <property type="entry name" value="Nucleotide-diphospho-sugar transferases"/>
    <property type="match status" value="1"/>
</dbReference>
<dbReference type="AlphaFoldDB" id="A0A1F5KPT3"/>
<dbReference type="Proteomes" id="UP000178565">
    <property type="component" value="Unassembled WGS sequence"/>
</dbReference>
<evidence type="ECO:0000313" key="2">
    <source>
        <dbReference type="EMBL" id="OGE42621.1"/>
    </source>
</evidence>
<evidence type="ECO:0000313" key="3">
    <source>
        <dbReference type="Proteomes" id="UP000178565"/>
    </source>
</evidence>
<sequence length="265" mass="31109">MTIWANCIVKNEENFIWFAIMSVVDYVDKVLVYDTGSKDRTVEIIRKIQEIRKNKIIFKEIGEVDKYQFTKIRQEMLSKSKCDWILILDGDEVWWEKSIKSVVNTINQKSDKYESIVVPFYNVVGDIYHYQPQKAGRYEILEKKGHLTIRAINTRINGLHVGGAYGSEGYLDENNIPIQQRSPERILFIDAPFLHLTHLKRSRIDTHGKLKYELGISVPENFLYPEVFYKGRPKIVPSPFKNRSKKYTILSLLNTPYRNVKRMIS</sequence>
<gene>
    <name evidence="2" type="ORF">A3B45_00230</name>
</gene>
<dbReference type="InterPro" id="IPR029044">
    <property type="entry name" value="Nucleotide-diphossugar_trans"/>
</dbReference>
<name>A0A1F5KPT3_9BACT</name>
<comment type="caution">
    <text evidence="2">The sequence shown here is derived from an EMBL/GenBank/DDBJ whole genome shotgun (WGS) entry which is preliminary data.</text>
</comment>
<dbReference type="PANTHER" id="PTHR43630:SF2">
    <property type="entry name" value="GLYCOSYLTRANSFERASE"/>
    <property type="match status" value="1"/>
</dbReference>
<evidence type="ECO:0000259" key="1">
    <source>
        <dbReference type="Pfam" id="PF00535"/>
    </source>
</evidence>
<dbReference type="PANTHER" id="PTHR43630">
    <property type="entry name" value="POLY-BETA-1,6-N-ACETYL-D-GLUCOSAMINE SYNTHASE"/>
    <property type="match status" value="1"/>
</dbReference>
<organism evidence="2 3">
    <name type="scientific">Candidatus Daviesbacteria bacterium RIFCSPLOWO2_01_FULL_39_12</name>
    <dbReference type="NCBI Taxonomy" id="1797785"/>
    <lineage>
        <taxon>Bacteria</taxon>
        <taxon>Candidatus Daviesiibacteriota</taxon>
    </lineage>
</organism>
<dbReference type="InterPro" id="IPR001173">
    <property type="entry name" value="Glyco_trans_2-like"/>
</dbReference>
<proteinExistence type="predicted"/>
<feature type="domain" description="Glycosyltransferase 2-like" evidence="1">
    <location>
        <begin position="9"/>
        <end position="145"/>
    </location>
</feature>
<accession>A0A1F5KPT3</accession>
<dbReference type="Pfam" id="PF00535">
    <property type="entry name" value="Glycos_transf_2"/>
    <property type="match status" value="1"/>
</dbReference>
<dbReference type="STRING" id="1797785.A3B45_00230"/>